<feature type="transmembrane region" description="Helical" evidence="2">
    <location>
        <begin position="353"/>
        <end position="372"/>
    </location>
</feature>
<evidence type="ECO:0000313" key="3">
    <source>
        <dbReference type="EMBL" id="OLQ13183.1"/>
    </source>
</evidence>
<feature type="transmembrane region" description="Helical" evidence="2">
    <location>
        <begin position="219"/>
        <end position="238"/>
    </location>
</feature>
<keyword evidence="2" id="KW-1133">Transmembrane helix</keyword>
<dbReference type="AlphaFoldDB" id="A0A1Q9F0M4"/>
<name>A0A1Q9F0M4_SYMMI</name>
<reference evidence="3 4" key="1">
    <citation type="submission" date="2016-02" db="EMBL/GenBank/DDBJ databases">
        <title>Genome analysis of coral dinoflagellate symbionts highlights evolutionary adaptations to a symbiotic lifestyle.</title>
        <authorList>
            <person name="Aranda M."/>
            <person name="Li Y."/>
            <person name="Liew Y.J."/>
            <person name="Baumgarten S."/>
            <person name="Simakov O."/>
            <person name="Wilson M."/>
            <person name="Piel J."/>
            <person name="Ashoor H."/>
            <person name="Bougouffa S."/>
            <person name="Bajic V.B."/>
            <person name="Ryu T."/>
            <person name="Ravasi T."/>
            <person name="Bayer T."/>
            <person name="Micklem G."/>
            <person name="Kim H."/>
            <person name="Bhak J."/>
            <person name="Lajeunesse T.C."/>
            <person name="Voolstra C.R."/>
        </authorList>
    </citation>
    <scope>NUCLEOTIDE SEQUENCE [LARGE SCALE GENOMIC DNA]</scope>
    <source>
        <strain evidence="3 4">CCMP2467</strain>
    </source>
</reference>
<organism evidence="3 4">
    <name type="scientific">Symbiodinium microadriaticum</name>
    <name type="common">Dinoflagellate</name>
    <name type="synonym">Zooxanthella microadriatica</name>
    <dbReference type="NCBI Taxonomy" id="2951"/>
    <lineage>
        <taxon>Eukaryota</taxon>
        <taxon>Sar</taxon>
        <taxon>Alveolata</taxon>
        <taxon>Dinophyceae</taxon>
        <taxon>Suessiales</taxon>
        <taxon>Symbiodiniaceae</taxon>
        <taxon>Symbiodinium</taxon>
    </lineage>
</organism>
<proteinExistence type="predicted"/>
<feature type="transmembrane region" description="Helical" evidence="2">
    <location>
        <begin position="314"/>
        <end position="333"/>
    </location>
</feature>
<gene>
    <name evidence="3" type="ORF">AK812_SmicGene2822</name>
</gene>
<sequence>MGPHPPEDEQPCEFSAAVPDERAPTLDDAVPHAEVNFSSSPLVQPCTATEEADPFRISVVASEESSADGRNSHESNEGEHSSTSSEKDIQANLSAEGGAAVLAQLIARMEAFCPDIIQAVHAYQAVKRFGHIFRARNGASASHPRVSFETKKIDQFWSHSWHGPKWNKAMTAVYVNNAMMAALVAALVSFLVMFLLAFRILPTLQLGRDTRYHYPTRSCWISVLCLVLYFVALFFWTPRQKIFLDVLCIEQGSATRKALGLASMGAFLRASDSLVIFWDPSWSRRLWCVFELAAFLHSRQVDGRQVKLTIRPTLLGPCFISLPIALSFVMLAMSLIPDANVVPGADPDFLRHFILWPSIGLIIFIGFFFSVIKLRAYFRYVQALEQDIGKFVVNDSISHCCSVDHVSAAGTELACDRRVIFQCITTWFGSVEQFESQVRTGVLQCLQDQLSREVFTYKQIAVSALPMLWHYMDSAATIHYHYVGIGDRPLFGAIREFVRGLGWAFGVVPMVVLAAVRLSYLLQRRRTFVICDIMVNLSIMAIIFLFVFAAMMSEQWFWSMNLEGLEPGQLSPYELLPGSVLFSIVMLSIALTLFTIRPLWMADVISAVQGSSDYAV</sequence>
<feature type="transmembrane region" description="Helical" evidence="2">
    <location>
        <begin position="534"/>
        <end position="558"/>
    </location>
</feature>
<dbReference type="Proteomes" id="UP000186817">
    <property type="component" value="Unassembled WGS sequence"/>
</dbReference>
<feature type="region of interest" description="Disordered" evidence="1">
    <location>
        <begin position="36"/>
        <end position="88"/>
    </location>
</feature>
<feature type="transmembrane region" description="Helical" evidence="2">
    <location>
        <begin position="178"/>
        <end position="198"/>
    </location>
</feature>
<evidence type="ECO:0000256" key="2">
    <source>
        <dbReference type="SAM" id="Phobius"/>
    </source>
</evidence>
<evidence type="ECO:0000256" key="1">
    <source>
        <dbReference type="SAM" id="MobiDB-lite"/>
    </source>
</evidence>
<keyword evidence="2" id="KW-0472">Membrane</keyword>
<evidence type="ECO:0000313" key="4">
    <source>
        <dbReference type="Proteomes" id="UP000186817"/>
    </source>
</evidence>
<feature type="transmembrane region" description="Helical" evidence="2">
    <location>
        <begin position="460"/>
        <end position="482"/>
    </location>
</feature>
<feature type="transmembrane region" description="Helical" evidence="2">
    <location>
        <begin position="578"/>
        <end position="596"/>
    </location>
</feature>
<dbReference type="OrthoDB" id="415771at2759"/>
<keyword evidence="2" id="KW-0812">Transmembrane</keyword>
<dbReference type="EMBL" id="LSRX01000031">
    <property type="protein sequence ID" value="OLQ13183.1"/>
    <property type="molecule type" value="Genomic_DNA"/>
</dbReference>
<keyword evidence="4" id="KW-1185">Reference proteome</keyword>
<protein>
    <submittedName>
        <fullName evidence="3">Uncharacterized protein</fullName>
    </submittedName>
</protein>
<accession>A0A1Q9F0M4</accession>
<feature type="compositionally biased region" description="Basic and acidic residues" evidence="1">
    <location>
        <begin position="70"/>
        <end position="88"/>
    </location>
</feature>
<feature type="region of interest" description="Disordered" evidence="1">
    <location>
        <begin position="1"/>
        <end position="24"/>
    </location>
</feature>
<feature type="transmembrane region" description="Helical" evidence="2">
    <location>
        <begin position="502"/>
        <end position="522"/>
    </location>
</feature>
<comment type="caution">
    <text evidence="3">The sequence shown here is derived from an EMBL/GenBank/DDBJ whole genome shotgun (WGS) entry which is preliminary data.</text>
</comment>